<evidence type="ECO:0000256" key="1">
    <source>
        <dbReference type="SAM" id="MobiDB-lite"/>
    </source>
</evidence>
<keyword evidence="2" id="KW-0812">Transmembrane</keyword>
<dbReference type="RefSeq" id="XP_029236960.1">
    <property type="nucleotide sequence ID" value="XM_029383192.1"/>
</dbReference>
<evidence type="ECO:0000256" key="3">
    <source>
        <dbReference type="SAM" id="SignalP"/>
    </source>
</evidence>
<comment type="caution">
    <text evidence="4">The sequence shown here is derived from an EMBL/GenBank/DDBJ whole genome shotgun (WGS) entry which is preliminary data.</text>
</comment>
<protein>
    <submittedName>
        <fullName evidence="4">Uncharacterized protein</fullName>
    </submittedName>
</protein>
<dbReference type="EMBL" id="MKGL01000229">
    <property type="protein sequence ID" value="RNF02517.1"/>
    <property type="molecule type" value="Genomic_DNA"/>
</dbReference>
<dbReference type="GeneID" id="40330275"/>
<reference evidence="4 5" key="1">
    <citation type="journal article" date="2018" name="BMC Genomics">
        <title>Genomic comparison of Trypanosoma conorhini and Trypanosoma rangeli to Trypanosoma cruzi strains of high and low virulence.</title>
        <authorList>
            <person name="Bradwell K.R."/>
            <person name="Koparde V.N."/>
            <person name="Matveyev A.V."/>
            <person name="Serrano M.G."/>
            <person name="Alves J.M."/>
            <person name="Parikh H."/>
            <person name="Huang B."/>
            <person name="Lee V."/>
            <person name="Espinosa-Alvarez O."/>
            <person name="Ortiz P.A."/>
            <person name="Costa-Martins A.G."/>
            <person name="Teixeira M.M."/>
            <person name="Buck G.A."/>
        </authorList>
    </citation>
    <scope>NUCLEOTIDE SEQUENCE [LARGE SCALE GENOMIC DNA]</scope>
    <source>
        <strain evidence="4 5">AM80</strain>
    </source>
</reference>
<evidence type="ECO:0000313" key="5">
    <source>
        <dbReference type="Proteomes" id="UP000283634"/>
    </source>
</evidence>
<feature type="signal peptide" evidence="3">
    <location>
        <begin position="1"/>
        <end position="21"/>
    </location>
</feature>
<feature type="chain" id="PRO_5018976749" evidence="3">
    <location>
        <begin position="22"/>
        <end position="116"/>
    </location>
</feature>
<keyword evidence="2" id="KW-1133">Transmembrane helix</keyword>
<proteinExistence type="predicted"/>
<keyword evidence="2" id="KW-0472">Membrane</keyword>
<dbReference type="AlphaFoldDB" id="A0A422NAL4"/>
<accession>A0A422NAL4</accession>
<evidence type="ECO:0000256" key="2">
    <source>
        <dbReference type="SAM" id="Phobius"/>
    </source>
</evidence>
<name>A0A422NAL4_TRYRA</name>
<keyword evidence="5" id="KW-1185">Reference proteome</keyword>
<gene>
    <name evidence="4" type="ORF">TraAM80_06342</name>
</gene>
<sequence>MDRGVGAYCALVWAPLALVASGPAGMETVAGRDREWVSGCAKASGSAVPAPRRSTEPEPEPGRASGGGRERRGGVARVSFFFWRISSVFVFSVRSVYAGFGFLVSLGERGKVRLEP</sequence>
<keyword evidence="3" id="KW-0732">Signal</keyword>
<organism evidence="4 5">
    <name type="scientific">Trypanosoma rangeli</name>
    <dbReference type="NCBI Taxonomy" id="5698"/>
    <lineage>
        <taxon>Eukaryota</taxon>
        <taxon>Discoba</taxon>
        <taxon>Euglenozoa</taxon>
        <taxon>Kinetoplastea</taxon>
        <taxon>Metakinetoplastina</taxon>
        <taxon>Trypanosomatida</taxon>
        <taxon>Trypanosomatidae</taxon>
        <taxon>Trypanosoma</taxon>
        <taxon>Herpetosoma</taxon>
    </lineage>
</organism>
<feature type="transmembrane region" description="Helical" evidence="2">
    <location>
        <begin position="81"/>
        <end position="104"/>
    </location>
</feature>
<dbReference type="Proteomes" id="UP000283634">
    <property type="component" value="Unassembled WGS sequence"/>
</dbReference>
<evidence type="ECO:0000313" key="4">
    <source>
        <dbReference type="EMBL" id="RNF02517.1"/>
    </source>
</evidence>
<feature type="region of interest" description="Disordered" evidence="1">
    <location>
        <begin position="41"/>
        <end position="72"/>
    </location>
</feature>